<dbReference type="AlphaFoldDB" id="A0A6P4ZJU6"/>
<proteinExistence type="inferred from homology"/>
<dbReference type="InterPro" id="IPR032675">
    <property type="entry name" value="LRR_dom_sf"/>
</dbReference>
<dbReference type="OrthoDB" id="2021138at2759"/>
<evidence type="ECO:0000256" key="5">
    <source>
        <dbReference type="SAM" id="MobiDB-lite"/>
    </source>
</evidence>
<feature type="compositionally biased region" description="Low complexity" evidence="5">
    <location>
        <begin position="254"/>
        <end position="265"/>
    </location>
</feature>
<evidence type="ECO:0000313" key="6">
    <source>
        <dbReference type="Proteomes" id="UP000515135"/>
    </source>
</evidence>
<sequence length="621" mass="69499">MGNVTTSDLPADKQQGVRTILDLSRKLNYHQYVKHVNNEDLNSGSLTALPWTLLSSVLLHEALDASFNSIPEIPKDLPLHLPHLTYINLQYNCLITLPDSISLFFHLRTLLLSHNQLQTLPASLIHLSKLQKLDLSNNCLTELPEDIGSLPALQRLNVSNNKLQNLPLSLGRSQTLQLLLAVSNKCCMPPQQVCNQGSDATLDYLRTQVPNGVPSSEPTTPRFNIFKRKRGHVLHASVQNPHSARSLYVEEQTHTTNTTSRNRTPLRPPPHGTKLHADTLMDRVLGLLYGAAIGDAIGIATELMTPDECRFHYNAETLSYSDIIRDKHRVRWRPGDWTTDFDQTILLLESLLKWGGVVDELDFAQQLETYCREGFPGLGDTEEPLVGNTIQRVLSDPRYLQDPHGAARRLCHKVEDQDDVLFEYCDNSCLTRTVVLGVPQFHDLKEVSANAIRICRATHHDPRCLATAVVVTATIALMLQGNHDITKDESMEELLQVAMETGRKHLSRPAHLKAFEHYCGLRDYQSIEVWAPHQNQMTFCFKTLAAGLVALRSKQDFRSAITELVMLGGDSNTHASVTGALLGAYWGYRALPSDWLNDLPEPQASLLNMKANLLLDMMGIP</sequence>
<comment type="cofactor">
    <cofactor evidence="4">
        <name>Mg(2+)</name>
        <dbReference type="ChEBI" id="CHEBI:18420"/>
    </cofactor>
    <text evidence="4">Binds 2 magnesium ions per subunit.</text>
</comment>
<evidence type="ECO:0000313" key="7">
    <source>
        <dbReference type="RefSeq" id="XP_019634224.1"/>
    </source>
</evidence>
<feature type="binding site" evidence="4">
    <location>
        <position position="338"/>
    </location>
    <ligand>
        <name>Mg(2+)</name>
        <dbReference type="ChEBI" id="CHEBI:18420"/>
        <label>1</label>
    </ligand>
</feature>
<dbReference type="Proteomes" id="UP000515135">
    <property type="component" value="Unplaced"/>
</dbReference>
<feature type="binding site" evidence="4">
    <location>
        <position position="570"/>
    </location>
    <ligand>
        <name>Mg(2+)</name>
        <dbReference type="ChEBI" id="CHEBI:18420"/>
        <label>1</label>
    </ligand>
</feature>
<dbReference type="Gene3D" id="1.10.4080.10">
    <property type="entry name" value="ADP-ribosylation/Crystallin J1"/>
    <property type="match status" value="1"/>
</dbReference>
<dbReference type="RefSeq" id="XP_019634224.1">
    <property type="nucleotide sequence ID" value="XM_019778665.1"/>
</dbReference>
<dbReference type="InterPro" id="IPR003591">
    <property type="entry name" value="Leu-rich_rpt_typical-subtyp"/>
</dbReference>
<dbReference type="InterPro" id="IPR001611">
    <property type="entry name" value="Leu-rich_rpt"/>
</dbReference>
<feature type="binding site" evidence="4">
    <location>
        <position position="340"/>
    </location>
    <ligand>
        <name>Mg(2+)</name>
        <dbReference type="ChEBI" id="CHEBI:18420"/>
        <label>1</label>
    </ligand>
</feature>
<dbReference type="PROSITE" id="PS51450">
    <property type="entry name" value="LRR"/>
    <property type="match status" value="3"/>
</dbReference>
<dbReference type="InterPro" id="IPR036705">
    <property type="entry name" value="Ribosyl_crysJ1_sf"/>
</dbReference>
<keyword evidence="3" id="KW-0677">Repeat</keyword>
<dbReference type="PANTHER" id="PTHR16222:SF28">
    <property type="entry name" value="ADP-RIBOSYLGLYCOHYDROLASE"/>
    <property type="match status" value="1"/>
</dbReference>
<evidence type="ECO:0000256" key="3">
    <source>
        <dbReference type="ARBA" id="ARBA00022737"/>
    </source>
</evidence>
<dbReference type="InterPro" id="IPR050792">
    <property type="entry name" value="ADP-ribosylglycohydrolase"/>
</dbReference>
<dbReference type="Gene3D" id="3.80.10.10">
    <property type="entry name" value="Ribonuclease Inhibitor"/>
    <property type="match status" value="1"/>
</dbReference>
<dbReference type="InterPro" id="IPR005502">
    <property type="entry name" value="Ribosyl_crysJ1"/>
</dbReference>
<feature type="binding site" evidence="4">
    <location>
        <position position="573"/>
    </location>
    <ligand>
        <name>Mg(2+)</name>
        <dbReference type="ChEBI" id="CHEBI:18420"/>
        <label>1</label>
    </ligand>
</feature>
<evidence type="ECO:0000256" key="2">
    <source>
        <dbReference type="ARBA" id="ARBA00022614"/>
    </source>
</evidence>
<keyword evidence="2" id="KW-0433">Leucine-rich repeat</keyword>
<dbReference type="Pfam" id="PF03747">
    <property type="entry name" value="ADP_ribosyl_GH"/>
    <property type="match status" value="1"/>
</dbReference>
<reference evidence="7" key="1">
    <citation type="submission" date="2025-08" db="UniProtKB">
        <authorList>
            <consortium name="RefSeq"/>
        </authorList>
    </citation>
    <scope>IDENTIFICATION</scope>
    <source>
        <tissue evidence="7">Gonad</tissue>
    </source>
</reference>
<keyword evidence="4" id="KW-0460">Magnesium</keyword>
<dbReference type="KEGG" id="bbel:109477410"/>
<accession>A0A6P4ZJU6</accession>
<evidence type="ECO:0000256" key="1">
    <source>
        <dbReference type="ARBA" id="ARBA00010702"/>
    </source>
</evidence>
<keyword evidence="6" id="KW-1185">Reference proteome</keyword>
<dbReference type="SMART" id="SM00364">
    <property type="entry name" value="LRR_BAC"/>
    <property type="match status" value="4"/>
</dbReference>
<evidence type="ECO:0000256" key="4">
    <source>
        <dbReference type="PIRSR" id="PIRSR605502-1"/>
    </source>
</evidence>
<keyword evidence="4" id="KW-0479">Metal-binding</keyword>
<dbReference type="Pfam" id="PF13855">
    <property type="entry name" value="LRR_8"/>
    <property type="match status" value="1"/>
</dbReference>
<protein>
    <submittedName>
        <fullName evidence="7">Uncharacterized protein LOC109477410</fullName>
    </submittedName>
</protein>
<gene>
    <name evidence="7" type="primary">LOC109477410</name>
</gene>
<organism evidence="6 7">
    <name type="scientific">Branchiostoma belcheri</name>
    <name type="common">Amphioxus</name>
    <dbReference type="NCBI Taxonomy" id="7741"/>
    <lineage>
        <taxon>Eukaryota</taxon>
        <taxon>Metazoa</taxon>
        <taxon>Chordata</taxon>
        <taxon>Cephalochordata</taxon>
        <taxon>Leptocardii</taxon>
        <taxon>Amphioxiformes</taxon>
        <taxon>Branchiostomatidae</taxon>
        <taxon>Branchiostoma</taxon>
    </lineage>
</organism>
<dbReference type="SUPFAM" id="SSF101478">
    <property type="entry name" value="ADP-ribosylglycohydrolase"/>
    <property type="match status" value="1"/>
</dbReference>
<feature type="region of interest" description="Disordered" evidence="5">
    <location>
        <begin position="251"/>
        <end position="271"/>
    </location>
</feature>
<dbReference type="PANTHER" id="PTHR16222">
    <property type="entry name" value="ADP-RIBOSYLGLYCOHYDROLASE"/>
    <property type="match status" value="1"/>
</dbReference>
<dbReference type="GeneID" id="109477410"/>
<dbReference type="SUPFAM" id="SSF52058">
    <property type="entry name" value="L domain-like"/>
    <property type="match status" value="1"/>
</dbReference>
<dbReference type="SMART" id="SM00369">
    <property type="entry name" value="LRR_TYP"/>
    <property type="match status" value="4"/>
</dbReference>
<comment type="similarity">
    <text evidence="1">Belongs to the ADP-ribosylglycohydrolase family.</text>
</comment>
<name>A0A6P4ZJU6_BRABE</name>
<dbReference type="GO" id="GO:0046872">
    <property type="term" value="F:metal ion binding"/>
    <property type="evidence" value="ECO:0007669"/>
    <property type="project" value="UniProtKB-KW"/>
</dbReference>